<dbReference type="AlphaFoldDB" id="A0A1I7WW25"/>
<keyword evidence="1" id="KW-1185">Reference proteome</keyword>
<sequence>MTISKRIMDIGTPLAMDILNKLYEDNVIVEADEPDTAFRKYAESKQYFQEIRMNLRDFISNDKSFNERIPERDRAN</sequence>
<evidence type="ECO:0000313" key="2">
    <source>
        <dbReference type="WBParaSite" id="Hba_09425"/>
    </source>
</evidence>
<proteinExistence type="predicted"/>
<protein>
    <submittedName>
        <fullName evidence="2">Transcriptional regulator</fullName>
    </submittedName>
</protein>
<name>A0A1I7WW25_HETBA</name>
<reference evidence="2" key="1">
    <citation type="submission" date="2016-11" db="UniProtKB">
        <authorList>
            <consortium name="WormBaseParasite"/>
        </authorList>
    </citation>
    <scope>IDENTIFICATION</scope>
</reference>
<dbReference type="Proteomes" id="UP000095283">
    <property type="component" value="Unplaced"/>
</dbReference>
<accession>A0A1I7WW25</accession>
<evidence type="ECO:0000313" key="1">
    <source>
        <dbReference type="Proteomes" id="UP000095283"/>
    </source>
</evidence>
<organism evidence="1 2">
    <name type="scientific">Heterorhabditis bacteriophora</name>
    <name type="common">Entomopathogenic nematode worm</name>
    <dbReference type="NCBI Taxonomy" id="37862"/>
    <lineage>
        <taxon>Eukaryota</taxon>
        <taxon>Metazoa</taxon>
        <taxon>Ecdysozoa</taxon>
        <taxon>Nematoda</taxon>
        <taxon>Chromadorea</taxon>
        <taxon>Rhabditida</taxon>
        <taxon>Rhabditina</taxon>
        <taxon>Rhabditomorpha</taxon>
        <taxon>Strongyloidea</taxon>
        <taxon>Heterorhabditidae</taxon>
        <taxon>Heterorhabditis</taxon>
    </lineage>
</organism>
<dbReference type="WBParaSite" id="Hba_09425">
    <property type="protein sequence ID" value="Hba_09425"/>
    <property type="gene ID" value="Hba_09425"/>
</dbReference>